<gene>
    <name evidence="2" type="ORF">EAH89_10895</name>
</gene>
<evidence type="ECO:0008006" key="4">
    <source>
        <dbReference type="Google" id="ProtNLM"/>
    </source>
</evidence>
<keyword evidence="1" id="KW-0472">Membrane</keyword>
<keyword evidence="1" id="KW-0812">Transmembrane</keyword>
<reference evidence="2 3" key="1">
    <citation type="journal article" date="2019" name="Environ. Microbiol.">
        <title>Species interactions and distinct microbial communities in high Arctic permafrost affected cryosols are associated with the CH4 and CO2 gas fluxes.</title>
        <authorList>
            <person name="Altshuler I."/>
            <person name="Hamel J."/>
            <person name="Turney S."/>
            <person name="Magnuson E."/>
            <person name="Levesque R."/>
            <person name="Greer C."/>
            <person name="Whyte L.G."/>
        </authorList>
    </citation>
    <scope>NUCLEOTIDE SEQUENCE [LARGE SCALE GENOMIC DNA]</scope>
    <source>
        <strain evidence="2 3">S9.3B</strain>
    </source>
</reference>
<sequence length="120" mass="12877">MQHSKRLQRMNISAPSRDLALTTHIPGDEYTQAPRLSATWASTRRIFQGRRGLLVLAAGLAVTGLLAGWNWLGTAAILPLLYTLPCAAMMAMCMRGHGGSNRSAPVEADAPANLNIGLPR</sequence>
<protein>
    <recommendedName>
        <fullName evidence="4">DUF2933 domain-containing protein</fullName>
    </recommendedName>
</protein>
<evidence type="ECO:0000313" key="2">
    <source>
        <dbReference type="EMBL" id="TPG57431.1"/>
    </source>
</evidence>
<dbReference type="EMBL" id="RCZP01000008">
    <property type="protein sequence ID" value="TPG57431.1"/>
    <property type="molecule type" value="Genomic_DNA"/>
</dbReference>
<dbReference type="RefSeq" id="WP_140882872.1">
    <property type="nucleotide sequence ID" value="NZ_RCZP01000008.1"/>
</dbReference>
<organism evidence="2 3">
    <name type="scientific">Muricoccus nepalensis</name>
    <dbReference type="NCBI Taxonomy" id="1854500"/>
    <lineage>
        <taxon>Bacteria</taxon>
        <taxon>Pseudomonadati</taxon>
        <taxon>Pseudomonadota</taxon>
        <taxon>Alphaproteobacteria</taxon>
        <taxon>Acetobacterales</taxon>
        <taxon>Roseomonadaceae</taxon>
        <taxon>Muricoccus</taxon>
    </lineage>
</organism>
<proteinExistence type="predicted"/>
<feature type="transmembrane region" description="Helical" evidence="1">
    <location>
        <begin position="52"/>
        <end position="69"/>
    </location>
</feature>
<dbReference type="OrthoDB" id="7283981at2"/>
<keyword evidence="3" id="KW-1185">Reference proteome</keyword>
<dbReference type="Proteomes" id="UP000317078">
    <property type="component" value="Unassembled WGS sequence"/>
</dbReference>
<comment type="caution">
    <text evidence="2">The sequence shown here is derived from an EMBL/GenBank/DDBJ whole genome shotgun (WGS) entry which is preliminary data.</text>
</comment>
<name>A0A502G758_9PROT</name>
<accession>A0A502G758</accession>
<evidence type="ECO:0000313" key="3">
    <source>
        <dbReference type="Proteomes" id="UP000317078"/>
    </source>
</evidence>
<evidence type="ECO:0000256" key="1">
    <source>
        <dbReference type="SAM" id="Phobius"/>
    </source>
</evidence>
<keyword evidence="1" id="KW-1133">Transmembrane helix</keyword>
<dbReference type="AlphaFoldDB" id="A0A502G758"/>